<dbReference type="Pfam" id="PF06267">
    <property type="entry name" value="DUF1028"/>
    <property type="match status" value="1"/>
</dbReference>
<reference evidence="1 2" key="2">
    <citation type="submission" date="2020-05" db="EMBL/GenBank/DDBJ databases">
        <authorList>
            <person name="Khan S.A."/>
            <person name="Jeon C.O."/>
            <person name="Chun B.H."/>
        </authorList>
    </citation>
    <scope>NUCLEOTIDE SEQUENCE [LARGE SCALE GENOMIC DNA]</scope>
    <source>
        <strain evidence="1 2">H242</strain>
    </source>
</reference>
<name>A0ABX6NZI4_9BURK</name>
<dbReference type="Proteomes" id="UP000500826">
    <property type="component" value="Chromosome"/>
</dbReference>
<gene>
    <name evidence="1" type="ORF">HK414_26170</name>
</gene>
<dbReference type="InterPro" id="IPR029055">
    <property type="entry name" value="Ntn_hydrolases_N"/>
</dbReference>
<dbReference type="PANTHER" id="PTHR39328:SF1">
    <property type="entry name" value="BLL2871 PROTEIN"/>
    <property type="match status" value="1"/>
</dbReference>
<protein>
    <submittedName>
        <fullName evidence="1">DUF1028 domain-containing protein</fullName>
    </submittedName>
</protein>
<dbReference type="SUPFAM" id="SSF56235">
    <property type="entry name" value="N-terminal nucleophile aminohydrolases (Ntn hydrolases)"/>
    <property type="match status" value="1"/>
</dbReference>
<dbReference type="InterPro" id="IPR010430">
    <property type="entry name" value="DUF1028"/>
</dbReference>
<dbReference type="PANTHER" id="PTHR39328">
    <property type="entry name" value="BLL2871 PROTEIN"/>
    <property type="match status" value="1"/>
</dbReference>
<accession>A0ABX6NZI4</accession>
<keyword evidence="2" id="KW-1185">Reference proteome</keyword>
<evidence type="ECO:0000313" key="2">
    <source>
        <dbReference type="Proteomes" id="UP000500826"/>
    </source>
</evidence>
<dbReference type="Gene3D" id="3.60.20.10">
    <property type="entry name" value="Glutamine Phosphoribosylpyrophosphate, subunit 1, domain 1"/>
    <property type="match status" value="1"/>
</dbReference>
<reference evidence="1 2" key="1">
    <citation type="submission" date="2020-05" db="EMBL/GenBank/DDBJ databases">
        <title>Ramlibacter rhizophilus sp. nov., isolated from rhizosphere soil of national flower Mugunghwa from South Korea.</title>
        <authorList>
            <person name="Zheng-Fei Y."/>
            <person name="Huan T."/>
        </authorList>
    </citation>
    <scope>NUCLEOTIDE SEQUENCE [LARGE SCALE GENOMIC DNA]</scope>
    <source>
        <strain evidence="1 2">H242</strain>
    </source>
</reference>
<organism evidence="1 2">
    <name type="scientific">Ramlibacter terrae</name>
    <dbReference type="NCBI Taxonomy" id="2732511"/>
    <lineage>
        <taxon>Bacteria</taxon>
        <taxon>Pseudomonadati</taxon>
        <taxon>Pseudomonadota</taxon>
        <taxon>Betaproteobacteria</taxon>
        <taxon>Burkholderiales</taxon>
        <taxon>Comamonadaceae</taxon>
        <taxon>Ramlibacter</taxon>
    </lineage>
</organism>
<evidence type="ECO:0000313" key="1">
    <source>
        <dbReference type="EMBL" id="QJW83223.1"/>
    </source>
</evidence>
<dbReference type="EMBL" id="CP053418">
    <property type="protein sequence ID" value="QJW83223.1"/>
    <property type="molecule type" value="Genomic_DNA"/>
</dbReference>
<proteinExistence type="predicted"/>
<sequence>MGNFLAGAQVVQALGETFEDSVDQPLEDRLLLALEAARDAGGQKQGGVGGPSCPGTGQEWSAWDLRVDVHEEPVAELRRIFEWNRPFVSYYEERATNPDMPRLKDYLQSQGLEREFGRPLPVTWKSRRG</sequence>